<dbReference type="Gene3D" id="1.10.472.60">
    <property type="entry name" value="putative protein disulfide isomerase domain"/>
    <property type="match status" value="1"/>
</dbReference>
<keyword evidence="2" id="KW-1185">Reference proteome</keyword>
<gene>
    <name evidence="1" type="ORF">ACFFJ8_02640</name>
</gene>
<dbReference type="EMBL" id="JBHLVF010000006">
    <property type="protein sequence ID" value="MFC0390267.1"/>
    <property type="molecule type" value="Genomic_DNA"/>
</dbReference>
<dbReference type="Proteomes" id="UP001589818">
    <property type="component" value="Unassembled WGS sequence"/>
</dbReference>
<protein>
    <submittedName>
        <fullName evidence="1">DsbA family protein</fullName>
    </submittedName>
</protein>
<dbReference type="Pfam" id="PF13743">
    <property type="entry name" value="Thioredoxin_5"/>
    <property type="match status" value="1"/>
</dbReference>
<dbReference type="RefSeq" id="WP_256555179.1">
    <property type="nucleotide sequence ID" value="NZ_JANHOF010000003.1"/>
</dbReference>
<accession>A0ABV6J301</accession>
<comment type="caution">
    <text evidence="1">The sequence shown here is derived from an EMBL/GenBank/DDBJ whole genome shotgun (WGS) entry which is preliminary data.</text>
</comment>
<evidence type="ECO:0000313" key="1">
    <source>
        <dbReference type="EMBL" id="MFC0390267.1"/>
    </source>
</evidence>
<proteinExistence type="predicted"/>
<reference evidence="1 2" key="1">
    <citation type="submission" date="2024-09" db="EMBL/GenBank/DDBJ databases">
        <authorList>
            <person name="Sun Q."/>
            <person name="Mori K."/>
        </authorList>
    </citation>
    <scope>NUCLEOTIDE SEQUENCE [LARGE SCALE GENOMIC DNA]</scope>
    <source>
        <strain evidence="1 2">CCM 4839</strain>
    </source>
</reference>
<organism evidence="1 2">
    <name type="scientific">Paenibacillus mendelii</name>
    <dbReference type="NCBI Taxonomy" id="206163"/>
    <lineage>
        <taxon>Bacteria</taxon>
        <taxon>Bacillati</taxon>
        <taxon>Bacillota</taxon>
        <taxon>Bacilli</taxon>
        <taxon>Bacillales</taxon>
        <taxon>Paenibacillaceae</taxon>
        <taxon>Paenibacillus</taxon>
    </lineage>
</organism>
<sequence length="305" mass="34235">MNNKMICDLETGVCGVGGDEAMELIDLSKPQEMIDLYYVTDPICSHCWALEPVLRRFVEQYGQYVNFHTVMGGLLKNWDGFADVKNGISQPSDVAAHWREVGVHSRMPIDGSLWLDNPIQSSYIPSRVFKVIQKESEPLAAAFLRRAREAVFAFNQNIGDDEVLQVIVNHMGLDGDRIVKEAGLPSSQELLDQDFALAGKLGVRGFPTVIMLNSNHKGTRIAGALSLDNYVNGLKQVLPTTEELEPKPQPALSKLLVQEGLLFSKEVEVMYDLKQEDIPAYIHAKLSTYEYVQKEIMDEVYFVKQ</sequence>
<dbReference type="SUPFAM" id="SSF52833">
    <property type="entry name" value="Thioredoxin-like"/>
    <property type="match status" value="1"/>
</dbReference>
<evidence type="ECO:0000313" key="2">
    <source>
        <dbReference type="Proteomes" id="UP001589818"/>
    </source>
</evidence>
<name>A0ABV6J301_9BACL</name>
<dbReference type="Gene3D" id="3.40.30.10">
    <property type="entry name" value="Glutaredoxin"/>
    <property type="match status" value="1"/>
</dbReference>
<dbReference type="InterPro" id="IPR036249">
    <property type="entry name" value="Thioredoxin-like_sf"/>
</dbReference>
<dbReference type="CDD" id="cd03025">
    <property type="entry name" value="DsbA_FrnE_like"/>
    <property type="match status" value="1"/>
</dbReference>